<reference evidence="3 4" key="1">
    <citation type="submission" date="2022-11" db="EMBL/GenBank/DDBJ databases">
        <title>Spartinivicinus poritis sp. nov., isolated from scleractinian coral Porites lutea.</title>
        <authorList>
            <person name="Zhang G."/>
            <person name="Cai L."/>
            <person name="Wei Q."/>
        </authorList>
    </citation>
    <scope>NUCLEOTIDE SEQUENCE [LARGE SCALE GENOMIC DNA]</scope>
    <source>
        <strain evidence="3 4">A2-2</strain>
    </source>
</reference>
<evidence type="ECO:0000256" key="2">
    <source>
        <dbReference type="SAM" id="SignalP"/>
    </source>
</evidence>
<feature type="signal peptide" evidence="2">
    <location>
        <begin position="1"/>
        <end position="22"/>
    </location>
</feature>
<evidence type="ECO:0008006" key="5">
    <source>
        <dbReference type="Google" id="ProtNLM"/>
    </source>
</evidence>
<gene>
    <name evidence="3" type="ORF">ORQ98_24800</name>
</gene>
<proteinExistence type="predicted"/>
<evidence type="ECO:0000256" key="1">
    <source>
        <dbReference type="SAM" id="MobiDB-lite"/>
    </source>
</evidence>
<feature type="compositionally biased region" description="Basic and acidic residues" evidence="1">
    <location>
        <begin position="198"/>
        <end position="208"/>
    </location>
</feature>
<keyword evidence="2" id="KW-0732">Signal</keyword>
<dbReference type="RefSeq" id="WP_274691498.1">
    <property type="nucleotide sequence ID" value="NZ_JAPMOU010000054.1"/>
</dbReference>
<evidence type="ECO:0000313" key="4">
    <source>
        <dbReference type="Proteomes" id="UP001528823"/>
    </source>
</evidence>
<organism evidence="3 4">
    <name type="scientific">Spartinivicinus poritis</name>
    <dbReference type="NCBI Taxonomy" id="2994640"/>
    <lineage>
        <taxon>Bacteria</taxon>
        <taxon>Pseudomonadati</taxon>
        <taxon>Pseudomonadota</taxon>
        <taxon>Gammaproteobacteria</taxon>
        <taxon>Oceanospirillales</taxon>
        <taxon>Zooshikellaceae</taxon>
        <taxon>Spartinivicinus</taxon>
    </lineage>
</organism>
<feature type="region of interest" description="Disordered" evidence="1">
    <location>
        <begin position="198"/>
        <end position="226"/>
    </location>
</feature>
<protein>
    <recommendedName>
        <fullName evidence="5">FecR protein domain-containing protein</fullName>
    </recommendedName>
</protein>
<sequence length="226" mass="24436">MQKKLMALGCIAGGALVAVLLANPFTKKEIPAQQQTATTDQVIAKVASAQPVIEKRQSAQIKAKSQQNQPADSSSPWQANQWESALNEDGLSYFKTNATPQYFANLTTGQTLRLPLPEQDSDFSVTLSEARKGYGDLDIVSGDVPGTTQGVTIVKGKLDTHMTVITANTTYTVVVDNQTGETKIIDDRDRAKLQFIDGKDGLEHHQQEKQIPFPPGLKQAPISSAS</sequence>
<feature type="region of interest" description="Disordered" evidence="1">
    <location>
        <begin position="59"/>
        <end position="79"/>
    </location>
</feature>
<dbReference type="Proteomes" id="UP001528823">
    <property type="component" value="Unassembled WGS sequence"/>
</dbReference>
<dbReference type="EMBL" id="JAPMOU010000054">
    <property type="protein sequence ID" value="MDE1465187.1"/>
    <property type="molecule type" value="Genomic_DNA"/>
</dbReference>
<name>A0ABT5UFN3_9GAMM</name>
<comment type="caution">
    <text evidence="3">The sequence shown here is derived from an EMBL/GenBank/DDBJ whole genome shotgun (WGS) entry which is preliminary data.</text>
</comment>
<accession>A0ABT5UFN3</accession>
<feature type="chain" id="PRO_5045407618" description="FecR protein domain-containing protein" evidence="2">
    <location>
        <begin position="23"/>
        <end position="226"/>
    </location>
</feature>
<evidence type="ECO:0000313" key="3">
    <source>
        <dbReference type="EMBL" id="MDE1465187.1"/>
    </source>
</evidence>
<keyword evidence="4" id="KW-1185">Reference proteome</keyword>